<dbReference type="InterPro" id="IPR008000">
    <property type="entry name" value="Rham/fucose_mutarotase"/>
</dbReference>
<comment type="function">
    <text evidence="5">Involved in the anomeric conversion of L-rhamnose.</text>
</comment>
<evidence type="ECO:0000256" key="3">
    <source>
        <dbReference type="ARBA" id="ARBA00023277"/>
    </source>
</evidence>
<dbReference type="PANTHER" id="PTHR34389">
    <property type="entry name" value="L-RHAMNOSE MUTAROTASE"/>
    <property type="match status" value="1"/>
</dbReference>
<dbReference type="Pfam" id="PF05336">
    <property type="entry name" value="rhaM"/>
    <property type="match status" value="1"/>
</dbReference>
<dbReference type="GO" id="GO:0019301">
    <property type="term" value="P:rhamnose catabolic process"/>
    <property type="evidence" value="ECO:0007669"/>
    <property type="project" value="UniProtKB-UniRule"/>
</dbReference>
<dbReference type="NCBIfam" id="TIGR02625">
    <property type="entry name" value="YiiL_rotase"/>
    <property type="match status" value="1"/>
</dbReference>
<comment type="similarity">
    <text evidence="5">Belongs to the rhamnose mutarotase family.</text>
</comment>
<evidence type="ECO:0000256" key="4">
    <source>
        <dbReference type="ARBA" id="ARBA00023308"/>
    </source>
</evidence>
<gene>
    <name evidence="5 7" type="primary">rhaM</name>
    <name evidence="7" type="ORF">EB235_29905</name>
</gene>
<dbReference type="UniPathway" id="UPA00125"/>
<name>A0A6M7WZE0_RHILI</name>
<reference evidence="7 8" key="1">
    <citation type="submission" date="2018-10" db="EMBL/GenBank/DDBJ databases">
        <authorList>
            <person name="Perry B.J."/>
            <person name="Sullivan J.T."/>
            <person name="Murphy R.J.T."/>
            <person name="Ramsay J.P."/>
            <person name="Ronson C.W."/>
        </authorList>
    </citation>
    <scope>NUCLEOTIDE SEQUENCE [LARGE SCALE GENOMIC DNA]</scope>
    <source>
        <strain evidence="7 8">R88b</strain>
    </source>
</reference>
<keyword evidence="2 5" id="KW-0413">Isomerase</keyword>
<dbReference type="InterPro" id="IPR011008">
    <property type="entry name" value="Dimeric_a/b-barrel"/>
</dbReference>
<dbReference type="Proteomes" id="UP000503017">
    <property type="component" value="Chromosome"/>
</dbReference>
<dbReference type="SUPFAM" id="SSF54909">
    <property type="entry name" value="Dimeric alpha+beta barrel"/>
    <property type="match status" value="1"/>
</dbReference>
<dbReference type="InterPro" id="IPR013448">
    <property type="entry name" value="L-rhamnose_mutarotase"/>
</dbReference>
<dbReference type="GO" id="GO:0062192">
    <property type="term" value="F:L-rhamnose mutarotase activity"/>
    <property type="evidence" value="ECO:0007669"/>
    <property type="project" value="UniProtKB-UniRule"/>
</dbReference>
<sequence>MAERIAFRMKVHPGRIAEYKKRHDEIWPELTQALRDAGVSDYSIWHDAETDFLFATLIRTKDHTMAALPGTEINRRWWKFMADIMDYNDDGTPQVVELTPVFHQN</sequence>
<dbReference type="AlphaFoldDB" id="A0A6M7WZE0"/>
<accession>A0A6M7WZE0</accession>
<evidence type="ECO:0000256" key="6">
    <source>
        <dbReference type="NCBIfam" id="TIGR02625"/>
    </source>
</evidence>
<comment type="subunit">
    <text evidence="5">Homodimer.</text>
</comment>
<feature type="active site" description="Proton donor" evidence="5">
    <location>
        <position position="23"/>
    </location>
</feature>
<evidence type="ECO:0000313" key="8">
    <source>
        <dbReference type="Proteomes" id="UP000503017"/>
    </source>
</evidence>
<comment type="catalytic activity">
    <reaction evidence="5">
        <text>alpha-L-rhamnose = beta-L-rhamnose</text>
        <dbReference type="Rhea" id="RHEA:25584"/>
        <dbReference type="ChEBI" id="CHEBI:27586"/>
        <dbReference type="ChEBI" id="CHEBI:27907"/>
        <dbReference type="EC" id="5.1.3.32"/>
    </reaction>
</comment>
<dbReference type="HAMAP" id="MF_01663">
    <property type="entry name" value="L_rham_rotase"/>
    <property type="match status" value="1"/>
</dbReference>
<evidence type="ECO:0000256" key="2">
    <source>
        <dbReference type="ARBA" id="ARBA00023235"/>
    </source>
</evidence>
<evidence type="ECO:0000256" key="5">
    <source>
        <dbReference type="HAMAP-Rule" id="MF_01663"/>
    </source>
</evidence>
<keyword evidence="4 5" id="KW-0684">Rhamnose metabolism</keyword>
<dbReference type="EMBL" id="CP033367">
    <property type="protein sequence ID" value="QKD05178.1"/>
    <property type="molecule type" value="Genomic_DNA"/>
</dbReference>
<evidence type="ECO:0000256" key="1">
    <source>
        <dbReference type="ARBA" id="ARBA00022490"/>
    </source>
</evidence>
<comment type="subcellular location">
    <subcellularLocation>
        <location evidence="5">Cytoplasm</location>
    </subcellularLocation>
</comment>
<dbReference type="EC" id="5.1.3.32" evidence="5 6"/>
<keyword evidence="1 5" id="KW-0963">Cytoplasm</keyword>
<evidence type="ECO:0000313" key="7">
    <source>
        <dbReference type="EMBL" id="QKD05178.1"/>
    </source>
</evidence>
<comment type="pathway">
    <text evidence="5">Carbohydrate metabolism; L-rhamnose metabolism.</text>
</comment>
<dbReference type="RefSeq" id="WP_027033851.1">
    <property type="nucleotide sequence ID" value="NZ_CP033367.1"/>
</dbReference>
<feature type="binding site" evidence="5">
    <location>
        <position position="19"/>
    </location>
    <ligand>
        <name>substrate</name>
    </ligand>
</feature>
<protein>
    <recommendedName>
        <fullName evidence="5 6">L-rhamnose mutarotase</fullName>
        <ecNumber evidence="5 6">5.1.3.32</ecNumber>
    </recommendedName>
    <alternativeName>
        <fullName evidence="5">Rhamnose 1-epimerase</fullName>
    </alternativeName>
    <alternativeName>
        <fullName evidence="5">Type-3 mutarotase</fullName>
    </alternativeName>
</protein>
<feature type="binding site" evidence="5">
    <location>
        <position position="42"/>
    </location>
    <ligand>
        <name>substrate</name>
    </ligand>
</feature>
<dbReference type="GO" id="GO:0005737">
    <property type="term" value="C:cytoplasm"/>
    <property type="evidence" value="ECO:0007669"/>
    <property type="project" value="UniProtKB-SubCell"/>
</dbReference>
<dbReference type="PANTHER" id="PTHR34389:SF2">
    <property type="entry name" value="L-RHAMNOSE MUTAROTASE"/>
    <property type="match status" value="1"/>
</dbReference>
<dbReference type="Gene3D" id="3.30.70.100">
    <property type="match status" value="1"/>
</dbReference>
<proteinExistence type="inferred from homology"/>
<organism evidence="7 8">
    <name type="scientific">Mesorhizobium loti R88b</name>
    <dbReference type="NCBI Taxonomy" id="935548"/>
    <lineage>
        <taxon>Bacteria</taxon>
        <taxon>Pseudomonadati</taxon>
        <taxon>Pseudomonadota</taxon>
        <taxon>Alphaproteobacteria</taxon>
        <taxon>Hyphomicrobiales</taxon>
        <taxon>Phyllobacteriaceae</taxon>
        <taxon>Mesorhizobium</taxon>
    </lineage>
</organism>
<keyword evidence="3 5" id="KW-0119">Carbohydrate metabolism</keyword>
<feature type="binding site" evidence="5">
    <location>
        <begin position="77"/>
        <end position="78"/>
    </location>
    <ligand>
        <name>substrate</name>
    </ligand>
</feature>